<evidence type="ECO:0000256" key="5">
    <source>
        <dbReference type="ARBA" id="ARBA00023136"/>
    </source>
</evidence>
<dbReference type="EMBL" id="CP003333">
    <property type="protein sequence ID" value="AFL67998.1"/>
    <property type="molecule type" value="Genomic_DNA"/>
</dbReference>
<keyword evidence="7" id="KW-0132">Cell division</keyword>
<proteinExistence type="predicted"/>
<keyword evidence="3" id="KW-0133">Cell shape</keyword>
<organism evidence="7 8">
    <name type="scientific">Sulfurospirillum barnesii (strain ATCC 700032 / DSM 10660 / SES-3)</name>
    <dbReference type="NCBI Taxonomy" id="760154"/>
    <lineage>
        <taxon>Bacteria</taxon>
        <taxon>Pseudomonadati</taxon>
        <taxon>Campylobacterota</taxon>
        <taxon>Epsilonproteobacteria</taxon>
        <taxon>Campylobacterales</taxon>
        <taxon>Sulfurospirillaceae</taxon>
        <taxon>Sulfurospirillum</taxon>
    </lineage>
</organism>
<keyword evidence="7" id="KW-0131">Cell cycle</keyword>
<feature type="transmembrane region" description="Helical" evidence="6">
    <location>
        <begin position="158"/>
        <end position="175"/>
    </location>
</feature>
<name>I3XVM4_SULBS</name>
<dbReference type="Pfam" id="PF01098">
    <property type="entry name" value="FTSW_RODA_SPOVE"/>
    <property type="match status" value="1"/>
</dbReference>
<evidence type="ECO:0000256" key="2">
    <source>
        <dbReference type="ARBA" id="ARBA00022692"/>
    </source>
</evidence>
<feature type="transmembrane region" description="Helical" evidence="6">
    <location>
        <begin position="182"/>
        <end position="200"/>
    </location>
</feature>
<reference evidence="7 8" key="1">
    <citation type="submission" date="2012-06" db="EMBL/GenBank/DDBJ databases">
        <title>Complete sequence of Sulfurospirillum barnesii SES-3.</title>
        <authorList>
            <consortium name="US DOE Joint Genome Institute"/>
            <person name="Lucas S."/>
            <person name="Han J."/>
            <person name="Lapidus A."/>
            <person name="Cheng J.-F."/>
            <person name="Goodwin L."/>
            <person name="Pitluck S."/>
            <person name="Peters L."/>
            <person name="Ovchinnikova G."/>
            <person name="Lu M."/>
            <person name="Detter J.C."/>
            <person name="Han C."/>
            <person name="Tapia R."/>
            <person name="Land M."/>
            <person name="Hauser L."/>
            <person name="Kyrpides N."/>
            <person name="Ivanova N."/>
            <person name="Pagani I."/>
            <person name="Stolz J."/>
            <person name="Arkin A."/>
            <person name="Dehal P."/>
            <person name="Oremland R."/>
            <person name="Saltikov C."/>
            <person name="Basu P."/>
            <person name="Hollibaugh J."/>
            <person name="Newman D."/>
            <person name="Stolyar S."/>
            <person name="Hazen T."/>
            <person name="Woyke T."/>
        </authorList>
    </citation>
    <scope>NUCLEOTIDE SEQUENCE [LARGE SCALE GENOMIC DNA]</scope>
    <source>
        <strain evidence="8">ATCC 700032 / DSM 10660 / SES-3</strain>
    </source>
</reference>
<keyword evidence="4 6" id="KW-1133">Transmembrane helix</keyword>
<feature type="transmembrane region" description="Helical" evidence="6">
    <location>
        <begin position="100"/>
        <end position="123"/>
    </location>
</feature>
<evidence type="ECO:0000256" key="1">
    <source>
        <dbReference type="ARBA" id="ARBA00004141"/>
    </source>
</evidence>
<feature type="transmembrane region" description="Helical" evidence="6">
    <location>
        <begin position="298"/>
        <end position="325"/>
    </location>
</feature>
<dbReference type="GO" id="GO:0015648">
    <property type="term" value="F:lipid-linked peptidoglycan transporter activity"/>
    <property type="evidence" value="ECO:0007669"/>
    <property type="project" value="TreeGrafter"/>
</dbReference>
<dbReference type="AlphaFoldDB" id="I3XVM4"/>
<dbReference type="PANTHER" id="PTHR30474:SF1">
    <property type="entry name" value="PEPTIDOGLYCAN GLYCOSYLTRANSFERASE MRDB"/>
    <property type="match status" value="1"/>
</dbReference>
<dbReference type="Proteomes" id="UP000006176">
    <property type="component" value="Chromosome"/>
</dbReference>
<dbReference type="InterPro" id="IPR001182">
    <property type="entry name" value="FtsW/RodA"/>
</dbReference>
<protein>
    <submittedName>
        <fullName evidence="7">Bacterial cell division membrane protein</fullName>
    </submittedName>
</protein>
<dbReference type="PANTHER" id="PTHR30474">
    <property type="entry name" value="CELL CYCLE PROTEIN"/>
    <property type="match status" value="1"/>
</dbReference>
<evidence type="ECO:0000256" key="6">
    <source>
        <dbReference type="SAM" id="Phobius"/>
    </source>
</evidence>
<dbReference type="STRING" id="760154.Sulba_0693"/>
<feature type="transmembrane region" description="Helical" evidence="6">
    <location>
        <begin position="331"/>
        <end position="355"/>
    </location>
</feature>
<keyword evidence="5 6" id="KW-0472">Membrane</keyword>
<feature type="transmembrane region" description="Helical" evidence="6">
    <location>
        <begin position="70"/>
        <end position="88"/>
    </location>
</feature>
<keyword evidence="2 6" id="KW-0812">Transmembrane</keyword>
<gene>
    <name evidence="7" type="ordered locus">Sulba_0693</name>
</gene>
<feature type="transmembrane region" description="Helical" evidence="6">
    <location>
        <begin position="43"/>
        <end position="61"/>
    </location>
</feature>
<dbReference type="OrthoDB" id="9768187at2"/>
<dbReference type="RefSeq" id="WP_014768878.1">
    <property type="nucleotide sequence ID" value="NC_018002.1"/>
</dbReference>
<dbReference type="HOGENOM" id="CLU_029243_2_1_7"/>
<feature type="transmembrane region" description="Helical" evidence="6">
    <location>
        <begin position="135"/>
        <end position="152"/>
    </location>
</feature>
<feature type="transmembrane region" description="Helical" evidence="6">
    <location>
        <begin position="264"/>
        <end position="286"/>
    </location>
</feature>
<dbReference type="GO" id="GO:0032153">
    <property type="term" value="C:cell division site"/>
    <property type="evidence" value="ECO:0007669"/>
    <property type="project" value="TreeGrafter"/>
</dbReference>
<dbReference type="GO" id="GO:0051301">
    <property type="term" value="P:cell division"/>
    <property type="evidence" value="ECO:0007669"/>
    <property type="project" value="UniProtKB-KW"/>
</dbReference>
<dbReference type="GO" id="GO:0005886">
    <property type="term" value="C:plasma membrane"/>
    <property type="evidence" value="ECO:0007669"/>
    <property type="project" value="TreeGrafter"/>
</dbReference>
<dbReference type="PATRIC" id="fig|760154.4.peg.691"/>
<comment type="subcellular location">
    <subcellularLocation>
        <location evidence="1">Membrane</location>
        <topology evidence="1">Multi-pass membrane protein</topology>
    </subcellularLocation>
</comment>
<evidence type="ECO:0000256" key="4">
    <source>
        <dbReference type="ARBA" id="ARBA00022989"/>
    </source>
</evidence>
<dbReference type="KEGG" id="sba:Sulba_0693"/>
<feature type="transmembrane region" description="Helical" evidence="6">
    <location>
        <begin position="12"/>
        <end position="31"/>
    </location>
</feature>
<dbReference type="eggNOG" id="COG0772">
    <property type="taxonomic scope" value="Bacteria"/>
</dbReference>
<accession>I3XVM4</accession>
<keyword evidence="8" id="KW-1185">Reference proteome</keyword>
<evidence type="ECO:0000256" key="3">
    <source>
        <dbReference type="ARBA" id="ARBA00022960"/>
    </source>
</evidence>
<evidence type="ECO:0000313" key="7">
    <source>
        <dbReference type="EMBL" id="AFL67998.1"/>
    </source>
</evidence>
<dbReference type="GO" id="GO:0008360">
    <property type="term" value="P:regulation of cell shape"/>
    <property type="evidence" value="ECO:0007669"/>
    <property type="project" value="UniProtKB-KW"/>
</dbReference>
<evidence type="ECO:0000313" key="8">
    <source>
        <dbReference type="Proteomes" id="UP000006176"/>
    </source>
</evidence>
<sequence>MFQIDRRILTHFDFLIPILVIPIIALSYYLISEANTTLANKQIVYFAVGFCAFVFFFIIPIKKIEWLIPLFYWFTIILLISVDIFGISKLGAKRWLEIPFVHFTIQPSEIFKPAFILMLAYLIKHNPPEHNGYGWKSFFKLSFYILLPFLLIAKEPDLGTALILLLLGYGILFVIGVNKKIWLTLALIIGISSPLLYNNLHEYQKKRISDFLSETPSYHVRQSIIAIGSGGLTGKDRNEATQTHYKFLPISTSDFIFAYTVERLGFWGALGLISCYALLIVHLITLTYKLKHDYFTQVITTGISLMIFFYMGVNISMTIGLAPVVGVPLPFYSYGGSSFITFFALFGILENLLAFRFDPTYRCIKYSL</sequence>